<dbReference type="PRINTS" id="PR00469">
    <property type="entry name" value="PNDRDTASEII"/>
</dbReference>
<dbReference type="PRINTS" id="PR00368">
    <property type="entry name" value="FADPNR"/>
</dbReference>
<dbReference type="InterPro" id="IPR023753">
    <property type="entry name" value="FAD/NAD-binding_dom"/>
</dbReference>
<evidence type="ECO:0000256" key="5">
    <source>
        <dbReference type="SAM" id="MobiDB-lite"/>
    </source>
</evidence>
<reference evidence="7 8" key="1">
    <citation type="submission" date="2016-12" db="EMBL/GenBank/DDBJ databases">
        <title>The genomes of Aspergillus section Nigri reveals drivers in fungal speciation.</title>
        <authorList>
            <consortium name="DOE Joint Genome Institute"/>
            <person name="Vesth T.C."/>
            <person name="Nybo J."/>
            <person name="Theobald S."/>
            <person name="Brandl J."/>
            <person name="Frisvad J.C."/>
            <person name="Nielsen K.F."/>
            <person name="Lyhne E.K."/>
            <person name="Kogle M.E."/>
            <person name="Kuo A."/>
            <person name="Riley R."/>
            <person name="Clum A."/>
            <person name="Nolan M."/>
            <person name="Lipzen A."/>
            <person name="Salamov A."/>
            <person name="Henrissat B."/>
            <person name="Wiebenga A."/>
            <person name="De Vries R.P."/>
            <person name="Grigoriev I.V."/>
            <person name="Mortensen U.H."/>
            <person name="Andersen M.R."/>
            <person name="Baker S.E."/>
        </authorList>
    </citation>
    <scope>NUCLEOTIDE SEQUENCE [LARGE SCALE GENOMIC DNA]</scope>
    <source>
        <strain evidence="7 8">JOP 1030-1</strain>
    </source>
</reference>
<sequence length="411" mass="43589">MPTPPTIVIIGASVAGLPIAHALLKDAHPKKVILINPSRDFWWMIAAPRILTKPSAFQRDQYLVPIESGFAKYTPEQFEFVHGYATALDATKKVVTVSLASGQSPPTTSYEYNYLVIASGSTTPSSIPTDANTPLYPFKAPPLPTPGVDQLDRDLDTLIQTAQQTTTRAKRIVIGGAGPIGIETAGELAELPHRPAITLVSATARVLPGLAEGASAAADAQLRGKGVYIIPGRKVVRFTPANLQAAQPEEDSAGQATTTTPQQPAGGIVELDNGETIETDLYIPTTGVLPNNQFLPAEILDEKGWVKVDAQLRVPGLQGVWAAGDITANSARLAQTAGQQATVAAHNLLVEMTGAGSVKEYAAGKALMVVPVGERGGTGQLWFGWVPWAWFVRLIKGRDFFIAKAKEAVHG</sequence>
<dbReference type="Gene3D" id="3.50.50.100">
    <property type="match status" value="1"/>
</dbReference>
<dbReference type="GO" id="GO:0005737">
    <property type="term" value="C:cytoplasm"/>
    <property type="evidence" value="ECO:0007669"/>
    <property type="project" value="TreeGrafter"/>
</dbReference>
<dbReference type="GO" id="GO:0050660">
    <property type="term" value="F:flavin adenine dinucleotide binding"/>
    <property type="evidence" value="ECO:0007669"/>
    <property type="project" value="TreeGrafter"/>
</dbReference>
<dbReference type="Pfam" id="PF07992">
    <property type="entry name" value="Pyr_redox_2"/>
    <property type="match status" value="1"/>
</dbReference>
<dbReference type="GO" id="GO:0004174">
    <property type="term" value="F:electron-transferring-flavoprotein dehydrogenase activity"/>
    <property type="evidence" value="ECO:0007669"/>
    <property type="project" value="TreeGrafter"/>
</dbReference>
<evidence type="ECO:0000256" key="1">
    <source>
        <dbReference type="ARBA" id="ARBA00006442"/>
    </source>
</evidence>
<comment type="similarity">
    <text evidence="1">Belongs to the FAD-dependent oxidoreductase family.</text>
</comment>
<dbReference type="PANTHER" id="PTHR43735:SF3">
    <property type="entry name" value="FERROPTOSIS SUPPRESSOR PROTEIN 1"/>
    <property type="match status" value="1"/>
</dbReference>
<dbReference type="AlphaFoldDB" id="A0A318ZDW1"/>
<feature type="domain" description="FAD/NAD(P)-binding" evidence="6">
    <location>
        <begin position="6"/>
        <end position="341"/>
    </location>
</feature>
<dbReference type="GeneID" id="37076818"/>
<dbReference type="RefSeq" id="XP_025428845.1">
    <property type="nucleotide sequence ID" value="XM_025575590.1"/>
</dbReference>
<evidence type="ECO:0000259" key="6">
    <source>
        <dbReference type="Pfam" id="PF07992"/>
    </source>
</evidence>
<organism evidence="7 8">
    <name type="scientific">Aspergillus saccharolyticus JOP 1030-1</name>
    <dbReference type="NCBI Taxonomy" id="1450539"/>
    <lineage>
        <taxon>Eukaryota</taxon>
        <taxon>Fungi</taxon>
        <taxon>Dikarya</taxon>
        <taxon>Ascomycota</taxon>
        <taxon>Pezizomycotina</taxon>
        <taxon>Eurotiomycetes</taxon>
        <taxon>Eurotiomycetidae</taxon>
        <taxon>Eurotiales</taxon>
        <taxon>Aspergillaceae</taxon>
        <taxon>Aspergillus</taxon>
        <taxon>Aspergillus subgen. Circumdati</taxon>
    </lineage>
</organism>
<evidence type="ECO:0000256" key="3">
    <source>
        <dbReference type="ARBA" id="ARBA00022827"/>
    </source>
</evidence>
<name>A0A318ZDW1_9EURO</name>
<feature type="compositionally biased region" description="Low complexity" evidence="5">
    <location>
        <begin position="253"/>
        <end position="267"/>
    </location>
</feature>
<keyword evidence="4" id="KW-0560">Oxidoreductase</keyword>
<accession>A0A318ZDW1</accession>
<protein>
    <submittedName>
        <fullName evidence="7">FAD/NAD(P)-binding domain-containing protein</fullName>
    </submittedName>
</protein>
<dbReference type="STRING" id="1450539.A0A318ZDW1"/>
<evidence type="ECO:0000256" key="4">
    <source>
        <dbReference type="ARBA" id="ARBA00023002"/>
    </source>
</evidence>
<feature type="region of interest" description="Disordered" evidence="5">
    <location>
        <begin position="245"/>
        <end position="268"/>
    </location>
</feature>
<dbReference type="InterPro" id="IPR036188">
    <property type="entry name" value="FAD/NAD-bd_sf"/>
</dbReference>
<dbReference type="Proteomes" id="UP000248349">
    <property type="component" value="Unassembled WGS sequence"/>
</dbReference>
<evidence type="ECO:0000313" key="8">
    <source>
        <dbReference type="Proteomes" id="UP000248349"/>
    </source>
</evidence>
<proteinExistence type="inferred from homology"/>
<evidence type="ECO:0000313" key="7">
    <source>
        <dbReference type="EMBL" id="PYH42863.1"/>
    </source>
</evidence>
<keyword evidence="2" id="KW-0285">Flavoprotein</keyword>
<keyword evidence="8" id="KW-1185">Reference proteome</keyword>
<gene>
    <name evidence="7" type="ORF">BP01DRAFT_359100</name>
</gene>
<evidence type="ECO:0000256" key="2">
    <source>
        <dbReference type="ARBA" id="ARBA00022630"/>
    </source>
</evidence>
<dbReference type="EMBL" id="KZ821248">
    <property type="protein sequence ID" value="PYH42863.1"/>
    <property type="molecule type" value="Genomic_DNA"/>
</dbReference>
<dbReference type="OrthoDB" id="202203at2759"/>
<dbReference type="SUPFAM" id="SSF51905">
    <property type="entry name" value="FAD/NAD(P)-binding domain"/>
    <property type="match status" value="1"/>
</dbReference>
<dbReference type="PANTHER" id="PTHR43735">
    <property type="entry name" value="APOPTOSIS-INDUCING FACTOR 1"/>
    <property type="match status" value="1"/>
</dbReference>
<keyword evidence="3" id="KW-0274">FAD</keyword>